<dbReference type="Gene3D" id="3.80.10.10">
    <property type="entry name" value="Ribonuclease Inhibitor"/>
    <property type="match status" value="2"/>
</dbReference>
<dbReference type="AlphaFoldDB" id="A0A8B8KE98"/>
<dbReference type="Proteomes" id="UP000694853">
    <property type="component" value="Unplaced"/>
</dbReference>
<dbReference type="KEGG" id="aprc:113854932"/>
<accession>A0A8B8KE98</accession>
<feature type="compositionally biased region" description="Basic and acidic residues" evidence="3">
    <location>
        <begin position="435"/>
        <end position="446"/>
    </location>
</feature>
<feature type="region of interest" description="Disordered" evidence="3">
    <location>
        <begin position="435"/>
        <end position="458"/>
    </location>
</feature>
<sequence length="485" mass="54137">MTRLSSEQVLKEHSNGDSSTVISLQLTHKALSDVSCLASFKNLEKLDLKLNNLTSLQGLSSCVNLKWLSVVENKLESLEGVQGLTKLTVLNAGKNKLKSIDQVGSLVSLRALILNENEISSICKLDQIKDLNTLVLSKNPIRKIGEALKKVKSITKLSLSYCQLQGIDTSLKSCVELNELRLAHNEIKSLPDELMHNSKLRNLDLGNNVITRWSELKVLKLLTNLRNLNLQGNPVATVDKITRKIKKALPKLQIFNARPVDKDTEARKGSIVAGGRDSSLYQAGQNLKDSTKEKKNAGFHTADQNGDDHLDDLDSSRKSSKKRKKTVDESEKEVRVLDEENKGNKGHKKDRAGRKKDSHIVTVDPDMENRSTIKKLKKEKPLDKGFALEENVTVEKKLKKQQKNEEEQSELDVIDDAEASFMELFKINDAENVNHDGEMKVQEKVPKSSTATSFARRKNAKMQNIESLFPVEDIGMGGPSTWGDE</sequence>
<evidence type="ECO:0000313" key="4">
    <source>
        <dbReference type="Proteomes" id="UP000694853"/>
    </source>
</evidence>
<protein>
    <submittedName>
        <fullName evidence="5">Leucine-rich repeat-containing protein 9</fullName>
    </submittedName>
</protein>
<keyword evidence="4" id="KW-1185">Reference proteome</keyword>
<keyword evidence="2" id="KW-0677">Repeat</keyword>
<keyword evidence="1" id="KW-0433">Leucine-rich repeat</keyword>
<dbReference type="InterPro" id="IPR001611">
    <property type="entry name" value="Leu-rich_rpt"/>
</dbReference>
<dbReference type="InterPro" id="IPR050836">
    <property type="entry name" value="SDS22/Internalin_LRR"/>
</dbReference>
<dbReference type="SUPFAM" id="SSF52058">
    <property type="entry name" value="L domain-like"/>
    <property type="match status" value="1"/>
</dbReference>
<evidence type="ECO:0000313" key="5">
    <source>
        <dbReference type="RefSeq" id="XP_027342076.1"/>
    </source>
</evidence>
<dbReference type="PROSITE" id="PS51450">
    <property type="entry name" value="LRR"/>
    <property type="match status" value="5"/>
</dbReference>
<dbReference type="PANTHER" id="PTHR46652:SF7">
    <property type="entry name" value="LEUCINE-RICH REPEAT AND IQ DOMAIN-CONTAINING PROTEIN 1"/>
    <property type="match status" value="1"/>
</dbReference>
<gene>
    <name evidence="5" type="primary">LOC113854932</name>
</gene>
<organism evidence="4 5">
    <name type="scientific">Abrus precatorius</name>
    <name type="common">Indian licorice</name>
    <name type="synonym">Glycine abrus</name>
    <dbReference type="NCBI Taxonomy" id="3816"/>
    <lineage>
        <taxon>Eukaryota</taxon>
        <taxon>Viridiplantae</taxon>
        <taxon>Streptophyta</taxon>
        <taxon>Embryophyta</taxon>
        <taxon>Tracheophyta</taxon>
        <taxon>Spermatophyta</taxon>
        <taxon>Magnoliopsida</taxon>
        <taxon>eudicotyledons</taxon>
        <taxon>Gunneridae</taxon>
        <taxon>Pentapetalae</taxon>
        <taxon>rosids</taxon>
        <taxon>fabids</taxon>
        <taxon>Fabales</taxon>
        <taxon>Fabaceae</taxon>
        <taxon>Papilionoideae</taxon>
        <taxon>50 kb inversion clade</taxon>
        <taxon>NPAAA clade</taxon>
        <taxon>indigoferoid/millettioid clade</taxon>
        <taxon>Abreae</taxon>
        <taxon>Abrus</taxon>
    </lineage>
</organism>
<feature type="compositionally biased region" description="Basic residues" evidence="3">
    <location>
        <begin position="344"/>
        <end position="357"/>
    </location>
</feature>
<dbReference type="Pfam" id="PF13855">
    <property type="entry name" value="LRR_8"/>
    <property type="match status" value="1"/>
</dbReference>
<evidence type="ECO:0000256" key="1">
    <source>
        <dbReference type="ARBA" id="ARBA00022614"/>
    </source>
</evidence>
<reference evidence="5" key="2">
    <citation type="submission" date="2025-08" db="UniProtKB">
        <authorList>
            <consortium name="RefSeq"/>
        </authorList>
    </citation>
    <scope>IDENTIFICATION</scope>
    <source>
        <tissue evidence="5">Young leaves</tissue>
    </source>
</reference>
<dbReference type="SMART" id="SM00365">
    <property type="entry name" value="LRR_SD22"/>
    <property type="match status" value="5"/>
</dbReference>
<dbReference type="RefSeq" id="XP_027342076.1">
    <property type="nucleotide sequence ID" value="XM_027486275.1"/>
</dbReference>
<dbReference type="OrthoDB" id="1517790at2759"/>
<dbReference type="SMART" id="SM00369">
    <property type="entry name" value="LRR_TYP"/>
    <property type="match status" value="4"/>
</dbReference>
<feature type="region of interest" description="Disordered" evidence="3">
    <location>
        <begin position="290"/>
        <end position="360"/>
    </location>
</feature>
<evidence type="ECO:0000256" key="2">
    <source>
        <dbReference type="ARBA" id="ARBA00022737"/>
    </source>
</evidence>
<name>A0A8B8KE98_ABRPR</name>
<reference evidence="4" key="1">
    <citation type="journal article" date="2019" name="Toxins">
        <title>Detection of Abrin-Like and Prepropulchellin-Like Toxin Genes and Transcripts Using Whole Genome Sequencing and Full-Length Transcript Sequencing of Abrus precatorius.</title>
        <authorList>
            <person name="Hovde B.T."/>
            <person name="Daligault H.E."/>
            <person name="Hanschen E.R."/>
            <person name="Kunde Y.A."/>
            <person name="Johnson M.B."/>
            <person name="Starkenburg S.R."/>
            <person name="Johnson S.L."/>
        </authorList>
    </citation>
    <scope>NUCLEOTIDE SEQUENCE [LARGE SCALE GENOMIC DNA]</scope>
</reference>
<dbReference type="GeneID" id="113854932"/>
<feature type="compositionally biased region" description="Basic and acidic residues" evidence="3">
    <location>
        <begin position="326"/>
        <end position="343"/>
    </location>
</feature>
<feature type="compositionally biased region" description="Basic and acidic residues" evidence="3">
    <location>
        <begin position="306"/>
        <end position="317"/>
    </location>
</feature>
<dbReference type="PANTHER" id="PTHR46652">
    <property type="entry name" value="LEUCINE-RICH REPEAT AND IQ DOMAIN-CONTAINING PROTEIN 1-RELATED"/>
    <property type="match status" value="1"/>
</dbReference>
<proteinExistence type="predicted"/>
<evidence type="ECO:0000256" key="3">
    <source>
        <dbReference type="SAM" id="MobiDB-lite"/>
    </source>
</evidence>
<dbReference type="InterPro" id="IPR003591">
    <property type="entry name" value="Leu-rich_rpt_typical-subtyp"/>
</dbReference>
<dbReference type="InterPro" id="IPR032675">
    <property type="entry name" value="LRR_dom_sf"/>
</dbReference>